<keyword evidence="7" id="KW-1185">Reference proteome</keyword>
<dbReference type="PANTHER" id="PTHR46030:SF1">
    <property type="entry name" value="ALPHA-KETOGLUTARATE-DEPENDENT DIOXYGENASE ALKB HOMOLOG 6"/>
    <property type="match status" value="1"/>
</dbReference>
<dbReference type="InterPro" id="IPR037151">
    <property type="entry name" value="AlkB-like_sf"/>
</dbReference>
<comment type="similarity">
    <text evidence="1">Belongs to the alkB family.</text>
</comment>
<evidence type="ECO:0000256" key="5">
    <source>
        <dbReference type="ARBA" id="ARBA00023004"/>
    </source>
</evidence>
<dbReference type="GO" id="GO:0005634">
    <property type="term" value="C:nucleus"/>
    <property type="evidence" value="ECO:0007669"/>
    <property type="project" value="TreeGrafter"/>
</dbReference>
<dbReference type="Proteomes" id="UP000824120">
    <property type="component" value="Chromosome 1"/>
</dbReference>
<dbReference type="AlphaFoldDB" id="A0A9J6B5I3"/>
<keyword evidence="3" id="KW-0223">Dioxygenase</keyword>
<evidence type="ECO:0000256" key="4">
    <source>
        <dbReference type="ARBA" id="ARBA00023002"/>
    </source>
</evidence>
<name>A0A9J6B5I3_SOLCO</name>
<evidence type="ECO:0000256" key="1">
    <source>
        <dbReference type="ARBA" id="ARBA00007879"/>
    </source>
</evidence>
<reference evidence="6 7" key="1">
    <citation type="submission" date="2020-09" db="EMBL/GenBank/DDBJ databases">
        <title>De no assembly of potato wild relative species, Solanum commersonii.</title>
        <authorList>
            <person name="Cho K."/>
        </authorList>
    </citation>
    <scope>NUCLEOTIDE SEQUENCE [LARGE SCALE GENOMIC DNA]</scope>
    <source>
        <strain evidence="6">LZ3.2</strain>
        <tissue evidence="6">Leaf</tissue>
    </source>
</reference>
<dbReference type="OrthoDB" id="412814at2759"/>
<keyword evidence="4" id="KW-0560">Oxidoreductase</keyword>
<dbReference type="EMBL" id="JACXVP010000001">
    <property type="protein sequence ID" value="KAG5631671.1"/>
    <property type="molecule type" value="Genomic_DNA"/>
</dbReference>
<dbReference type="InterPro" id="IPR032862">
    <property type="entry name" value="ALKBH6"/>
</dbReference>
<keyword evidence="2" id="KW-0479">Metal-binding</keyword>
<protein>
    <submittedName>
        <fullName evidence="6">Uncharacterized protein</fullName>
    </submittedName>
</protein>
<keyword evidence="5" id="KW-0408">Iron</keyword>
<gene>
    <name evidence="6" type="ORF">H5410_003388</name>
</gene>
<organism evidence="6 7">
    <name type="scientific">Solanum commersonii</name>
    <name type="common">Commerson's wild potato</name>
    <name type="synonym">Commerson's nightshade</name>
    <dbReference type="NCBI Taxonomy" id="4109"/>
    <lineage>
        <taxon>Eukaryota</taxon>
        <taxon>Viridiplantae</taxon>
        <taxon>Streptophyta</taxon>
        <taxon>Embryophyta</taxon>
        <taxon>Tracheophyta</taxon>
        <taxon>Spermatophyta</taxon>
        <taxon>Magnoliopsida</taxon>
        <taxon>eudicotyledons</taxon>
        <taxon>Gunneridae</taxon>
        <taxon>Pentapetalae</taxon>
        <taxon>asterids</taxon>
        <taxon>lamiids</taxon>
        <taxon>Solanales</taxon>
        <taxon>Solanaceae</taxon>
        <taxon>Solanoideae</taxon>
        <taxon>Solaneae</taxon>
        <taxon>Solanum</taxon>
    </lineage>
</organism>
<evidence type="ECO:0000256" key="3">
    <source>
        <dbReference type="ARBA" id="ARBA00022964"/>
    </source>
</evidence>
<proteinExistence type="inferred from homology"/>
<dbReference type="PANTHER" id="PTHR46030">
    <property type="entry name" value="ALPHA-KETOGLUTARATE-DEPENDENT DIOXYGENASE ALKB HOMOLOG 6"/>
    <property type="match status" value="1"/>
</dbReference>
<dbReference type="Gene3D" id="2.60.120.590">
    <property type="entry name" value="Alpha-ketoglutarate-dependent dioxygenase AlkB-like"/>
    <property type="match status" value="1"/>
</dbReference>
<evidence type="ECO:0000256" key="2">
    <source>
        <dbReference type="ARBA" id="ARBA00022723"/>
    </source>
</evidence>
<evidence type="ECO:0000313" key="7">
    <source>
        <dbReference type="Proteomes" id="UP000824120"/>
    </source>
</evidence>
<dbReference type="GO" id="GO:0046872">
    <property type="term" value="F:metal ion binding"/>
    <property type="evidence" value="ECO:0007669"/>
    <property type="project" value="UniProtKB-KW"/>
</dbReference>
<sequence length="91" mass="10327">METSKTLGEFRVGSVPTVFYIPDFITESEHDHLLKTIYDGPISKWKSLTNRRLQSWDGNTNKRRTHLVLWQVVTGDNISGGFGSVESEDAE</sequence>
<accession>A0A9J6B5I3</accession>
<comment type="caution">
    <text evidence="6">The sequence shown here is derived from an EMBL/GenBank/DDBJ whole genome shotgun (WGS) entry which is preliminary data.</text>
</comment>
<evidence type="ECO:0000313" key="6">
    <source>
        <dbReference type="EMBL" id="KAG5631671.1"/>
    </source>
</evidence>
<dbReference type="GO" id="GO:0051213">
    <property type="term" value="F:dioxygenase activity"/>
    <property type="evidence" value="ECO:0007669"/>
    <property type="project" value="UniProtKB-KW"/>
</dbReference>